<protein>
    <recommendedName>
        <fullName evidence="1">RNA-directed DNA polymerase</fullName>
        <ecNumber evidence="1">2.7.7.49</ecNumber>
    </recommendedName>
</protein>
<name>A0A5C6LP45_9BACT</name>
<dbReference type="GO" id="GO:0003964">
    <property type="term" value="F:RNA-directed DNA polymerase activity"/>
    <property type="evidence" value="ECO:0007669"/>
    <property type="project" value="UniProtKB-KW"/>
</dbReference>
<feature type="compositionally biased region" description="Basic and acidic residues" evidence="11">
    <location>
        <begin position="491"/>
        <end position="503"/>
    </location>
</feature>
<dbReference type="OrthoDB" id="9780724at2"/>
<dbReference type="PRINTS" id="PR00866">
    <property type="entry name" value="RNADNAPOLMS"/>
</dbReference>
<evidence type="ECO:0000256" key="10">
    <source>
        <dbReference type="SAM" id="Coils"/>
    </source>
</evidence>
<proteinExistence type="inferred from homology"/>
<evidence type="ECO:0000259" key="12">
    <source>
        <dbReference type="PROSITE" id="PS50878"/>
    </source>
</evidence>
<dbReference type="InterPro" id="IPR043502">
    <property type="entry name" value="DNA/RNA_pol_sf"/>
</dbReference>
<comment type="catalytic activity">
    <reaction evidence="9">
        <text>DNA(n) + a 2'-deoxyribonucleoside 5'-triphosphate = DNA(n+1) + diphosphate</text>
        <dbReference type="Rhea" id="RHEA:22508"/>
        <dbReference type="Rhea" id="RHEA-COMP:17339"/>
        <dbReference type="Rhea" id="RHEA-COMP:17340"/>
        <dbReference type="ChEBI" id="CHEBI:33019"/>
        <dbReference type="ChEBI" id="CHEBI:61560"/>
        <dbReference type="ChEBI" id="CHEBI:173112"/>
        <dbReference type="EC" id="2.7.7.49"/>
    </reaction>
</comment>
<keyword evidence="6 13" id="KW-0695">RNA-directed DNA polymerase</keyword>
<accession>A0A5C6LP45</accession>
<dbReference type="InterPro" id="IPR000123">
    <property type="entry name" value="Reverse_transcriptase_msDNA"/>
</dbReference>
<reference evidence="13 14" key="1">
    <citation type="submission" date="2019-08" db="EMBL/GenBank/DDBJ databases">
        <title>Whole genome sequencing of chitin degrading bacteria Chitinophaga pinensis YS16.</title>
        <authorList>
            <person name="Singh R.P."/>
            <person name="Manchanda G."/>
            <person name="Maurya I.K."/>
            <person name="Joshi N.K."/>
            <person name="Srivastava A.K."/>
        </authorList>
    </citation>
    <scope>NUCLEOTIDE SEQUENCE [LARGE SCALE GENOMIC DNA]</scope>
    <source>
        <strain evidence="13 14">YS-16</strain>
    </source>
</reference>
<dbReference type="InterPro" id="IPR000477">
    <property type="entry name" value="RT_dom"/>
</dbReference>
<evidence type="ECO:0000256" key="1">
    <source>
        <dbReference type="ARBA" id="ARBA00012493"/>
    </source>
</evidence>
<dbReference type="SUPFAM" id="SSF56672">
    <property type="entry name" value="DNA/RNA polymerases"/>
    <property type="match status" value="1"/>
</dbReference>
<evidence type="ECO:0000256" key="8">
    <source>
        <dbReference type="ARBA" id="ARBA00034120"/>
    </source>
</evidence>
<dbReference type="GO" id="GO:0046872">
    <property type="term" value="F:metal ion binding"/>
    <property type="evidence" value="ECO:0007669"/>
    <property type="project" value="UniProtKB-KW"/>
</dbReference>
<evidence type="ECO:0000313" key="14">
    <source>
        <dbReference type="Proteomes" id="UP000318815"/>
    </source>
</evidence>
<keyword evidence="14" id="KW-1185">Reference proteome</keyword>
<evidence type="ECO:0000256" key="7">
    <source>
        <dbReference type="ARBA" id="ARBA00023118"/>
    </source>
</evidence>
<evidence type="ECO:0000313" key="13">
    <source>
        <dbReference type="EMBL" id="TWV93021.1"/>
    </source>
</evidence>
<dbReference type="EC" id="2.7.7.49" evidence="1"/>
<keyword evidence="4" id="KW-0479">Metal-binding</keyword>
<evidence type="ECO:0000256" key="6">
    <source>
        <dbReference type="ARBA" id="ARBA00022918"/>
    </source>
</evidence>
<dbReference type="GO" id="GO:0003723">
    <property type="term" value="F:RNA binding"/>
    <property type="evidence" value="ECO:0007669"/>
    <property type="project" value="InterPro"/>
</dbReference>
<feature type="region of interest" description="Disordered" evidence="11">
    <location>
        <begin position="483"/>
        <end position="503"/>
    </location>
</feature>
<dbReference type="InterPro" id="IPR051083">
    <property type="entry name" value="GrpII_Intron_Splice-Mob/Def"/>
</dbReference>
<dbReference type="PANTHER" id="PTHR34047:SF7">
    <property type="entry name" value="RNA-DIRECTED DNA POLYMERASE"/>
    <property type="match status" value="1"/>
</dbReference>
<feature type="domain" description="Reverse transcriptase" evidence="12">
    <location>
        <begin position="162"/>
        <end position="394"/>
    </location>
</feature>
<organism evidence="13 14">
    <name type="scientific">Chitinophaga pinensis</name>
    <dbReference type="NCBI Taxonomy" id="79329"/>
    <lineage>
        <taxon>Bacteria</taxon>
        <taxon>Pseudomonadati</taxon>
        <taxon>Bacteroidota</taxon>
        <taxon>Chitinophagia</taxon>
        <taxon>Chitinophagales</taxon>
        <taxon>Chitinophagaceae</taxon>
        <taxon>Chitinophaga</taxon>
    </lineage>
</organism>
<sequence length="503" mass="57214">MAVGLTRQQLYDRIRSSTKDEVILEEMTRLGFWARNTSMPSPSEMLIRRESELRRELNKLVEEKQRYRNREQMLNEMRKQRMAAAKAKRAETKKRNEEKRKEKAAQWAIEKEKSIVYLGEEVSAGLNKVVSDEQKLIAAGLPVYHDGIALAAAMGITIGKLRFLSFNRKVANVTHYKRFYIPKKSGGKRLISAPMPQLKAAQYWILENILYKVKLSEAAHGFVPQKSIVTNASHHVGQDIVINIDLRDFFPTLDYKRVKGMFNKFGYSEQVATILALLCTEPEMEPVTLDGKDYHVATTARHLPQGAPCSPAITNIICYKMDRRFEGLARRFNYTYTRYADDMTFSAKEAAAADAGKLIWGVKQVVKEEGFVIHPDKLKVMRKGDKREVTGVVVNEKLSIDRETLRKFRALLHQISISGIANKQWGKGSVINSIEGYINYVQMVKPTAGNQLKTKWQALLGRDDIKSQVRASNTNAAQITIPTVPPPVQDSPKDGEKPWWDVM</sequence>
<evidence type="ECO:0000256" key="9">
    <source>
        <dbReference type="ARBA" id="ARBA00048173"/>
    </source>
</evidence>
<keyword evidence="3" id="KW-0548">Nucleotidyltransferase</keyword>
<dbReference type="GO" id="GO:0051607">
    <property type="term" value="P:defense response to virus"/>
    <property type="evidence" value="ECO:0007669"/>
    <property type="project" value="UniProtKB-KW"/>
</dbReference>
<keyword evidence="7" id="KW-0051">Antiviral defense</keyword>
<evidence type="ECO:0000256" key="3">
    <source>
        <dbReference type="ARBA" id="ARBA00022695"/>
    </source>
</evidence>
<keyword evidence="5" id="KW-0460">Magnesium</keyword>
<dbReference type="Pfam" id="PF00078">
    <property type="entry name" value="RVT_1"/>
    <property type="match status" value="1"/>
</dbReference>
<evidence type="ECO:0000256" key="5">
    <source>
        <dbReference type="ARBA" id="ARBA00022842"/>
    </source>
</evidence>
<dbReference type="PANTHER" id="PTHR34047">
    <property type="entry name" value="NUCLEAR INTRON MATURASE 1, MITOCHONDRIAL-RELATED"/>
    <property type="match status" value="1"/>
</dbReference>
<evidence type="ECO:0000256" key="4">
    <source>
        <dbReference type="ARBA" id="ARBA00022723"/>
    </source>
</evidence>
<dbReference type="RefSeq" id="WP_146308096.1">
    <property type="nucleotide sequence ID" value="NZ_VOHS01000060.1"/>
</dbReference>
<comment type="caution">
    <text evidence="13">The sequence shown here is derived from an EMBL/GenBank/DDBJ whole genome shotgun (WGS) entry which is preliminary data.</text>
</comment>
<dbReference type="PROSITE" id="PS50878">
    <property type="entry name" value="RT_POL"/>
    <property type="match status" value="1"/>
</dbReference>
<comment type="similarity">
    <text evidence="8">Belongs to the bacterial reverse transcriptase family.</text>
</comment>
<dbReference type="CDD" id="cd03487">
    <property type="entry name" value="RT_Bac_retron_II"/>
    <property type="match status" value="1"/>
</dbReference>
<dbReference type="AlphaFoldDB" id="A0A5C6LP45"/>
<keyword evidence="10" id="KW-0175">Coiled coil</keyword>
<evidence type="ECO:0000256" key="11">
    <source>
        <dbReference type="SAM" id="MobiDB-lite"/>
    </source>
</evidence>
<evidence type="ECO:0000256" key="2">
    <source>
        <dbReference type="ARBA" id="ARBA00022679"/>
    </source>
</evidence>
<keyword evidence="2" id="KW-0808">Transferase</keyword>
<dbReference type="EMBL" id="VOHS01000060">
    <property type="protein sequence ID" value="TWV93021.1"/>
    <property type="molecule type" value="Genomic_DNA"/>
</dbReference>
<gene>
    <name evidence="13" type="ORF">FEF09_27645</name>
</gene>
<feature type="coiled-coil region" evidence="10">
    <location>
        <begin position="43"/>
        <end position="102"/>
    </location>
</feature>
<dbReference type="Proteomes" id="UP000318815">
    <property type="component" value="Unassembled WGS sequence"/>
</dbReference>